<keyword evidence="2" id="KW-1185">Reference proteome</keyword>
<dbReference type="AlphaFoldDB" id="A0A858RI54"/>
<evidence type="ECO:0000313" key="2">
    <source>
        <dbReference type="Proteomes" id="UP000501812"/>
    </source>
</evidence>
<dbReference type="Pfam" id="PF09438">
    <property type="entry name" value="DUF2017"/>
    <property type="match status" value="1"/>
</dbReference>
<dbReference type="RefSeq" id="WP_169454978.1">
    <property type="nucleotide sequence ID" value="NZ_CP051774.1"/>
</dbReference>
<organism evidence="1 2">
    <name type="scientific">Luteolibacter luteus</name>
    <dbReference type="NCBI Taxonomy" id="2728835"/>
    <lineage>
        <taxon>Bacteria</taxon>
        <taxon>Pseudomonadati</taxon>
        <taxon>Verrucomicrobiota</taxon>
        <taxon>Verrucomicrobiia</taxon>
        <taxon>Verrucomicrobiales</taxon>
        <taxon>Verrucomicrobiaceae</taxon>
        <taxon>Luteolibacter</taxon>
    </lineage>
</organism>
<gene>
    <name evidence="1" type="ORF">HHL09_12545</name>
</gene>
<name>A0A858RI54_9BACT</name>
<dbReference type="KEGG" id="luo:HHL09_12545"/>
<dbReference type="Proteomes" id="UP000501812">
    <property type="component" value="Chromosome"/>
</dbReference>
<dbReference type="EMBL" id="CP051774">
    <property type="protein sequence ID" value="QJE96577.1"/>
    <property type="molecule type" value="Genomic_DNA"/>
</dbReference>
<reference evidence="1 2" key="1">
    <citation type="submission" date="2020-04" db="EMBL/GenBank/DDBJ databases">
        <title>Luteolibacter sp. G-1-1-1 isolated from soil.</title>
        <authorList>
            <person name="Dahal R.H."/>
        </authorList>
    </citation>
    <scope>NUCLEOTIDE SEQUENCE [LARGE SCALE GENOMIC DNA]</scope>
    <source>
        <strain evidence="1 2">G-1-1-1</strain>
    </source>
</reference>
<protein>
    <submittedName>
        <fullName evidence="1">Uncharacterized protein</fullName>
    </submittedName>
</protein>
<evidence type="ECO:0000313" key="1">
    <source>
        <dbReference type="EMBL" id="QJE96577.1"/>
    </source>
</evidence>
<sequence>MKVAPTLQGGLRIDVENALDWMVLRCISYDARGGGLDLADRVSSKMAGDDSMDDWEEFVIPELREEFNSQLDVIEAAIAHAGDGEGPGEVFITRDDSEPWYGGLNQARLALEERYGFSREEPGEMTPGKRSAWFRSQFYLHVQSLLLDYVLK</sequence>
<dbReference type="InterPro" id="IPR018561">
    <property type="entry name" value="AosR"/>
</dbReference>
<accession>A0A858RI54</accession>
<proteinExistence type="predicted"/>